<keyword evidence="10" id="KW-1185">Reference proteome</keyword>
<dbReference type="OrthoDB" id="9790209at2"/>
<feature type="transmembrane region" description="Helical" evidence="7">
    <location>
        <begin position="57"/>
        <end position="79"/>
    </location>
</feature>
<protein>
    <recommendedName>
        <fullName evidence="7">TRAP transporter large permease protein</fullName>
    </recommendedName>
</protein>
<evidence type="ECO:0000256" key="1">
    <source>
        <dbReference type="ARBA" id="ARBA00004429"/>
    </source>
</evidence>
<comment type="similarity">
    <text evidence="7">Belongs to the TRAP transporter large permease family.</text>
</comment>
<evidence type="ECO:0000256" key="7">
    <source>
        <dbReference type="RuleBase" id="RU369079"/>
    </source>
</evidence>
<keyword evidence="4 7" id="KW-0812">Transmembrane</keyword>
<feature type="transmembrane region" description="Helical" evidence="7">
    <location>
        <begin position="220"/>
        <end position="243"/>
    </location>
</feature>
<dbReference type="Proteomes" id="UP000199118">
    <property type="component" value="Unassembled WGS sequence"/>
</dbReference>
<feature type="transmembrane region" description="Helical" evidence="7">
    <location>
        <begin position="6"/>
        <end position="36"/>
    </location>
</feature>
<feature type="domain" description="TRAP C4-dicarboxylate transport system permease DctM subunit" evidence="8">
    <location>
        <begin position="12"/>
        <end position="425"/>
    </location>
</feature>
<keyword evidence="5 7" id="KW-1133">Transmembrane helix</keyword>
<dbReference type="EMBL" id="FNMZ01000001">
    <property type="protein sequence ID" value="SDW11739.1"/>
    <property type="molecule type" value="Genomic_DNA"/>
</dbReference>
<dbReference type="InterPro" id="IPR010656">
    <property type="entry name" value="DctM"/>
</dbReference>
<dbReference type="AlphaFoldDB" id="A0A1H2QZ85"/>
<evidence type="ECO:0000256" key="5">
    <source>
        <dbReference type="ARBA" id="ARBA00022989"/>
    </source>
</evidence>
<feature type="transmembrane region" description="Helical" evidence="7">
    <location>
        <begin position="174"/>
        <end position="199"/>
    </location>
</feature>
<dbReference type="InterPro" id="IPR004681">
    <property type="entry name" value="TRAP_DctM"/>
</dbReference>
<evidence type="ECO:0000256" key="3">
    <source>
        <dbReference type="ARBA" id="ARBA00022519"/>
    </source>
</evidence>
<gene>
    <name evidence="9" type="ORF">SAMN05444336_101173</name>
</gene>
<feature type="transmembrane region" description="Helical" evidence="7">
    <location>
        <begin position="99"/>
        <end position="124"/>
    </location>
</feature>
<evidence type="ECO:0000256" key="4">
    <source>
        <dbReference type="ARBA" id="ARBA00022692"/>
    </source>
</evidence>
<dbReference type="PANTHER" id="PTHR33362">
    <property type="entry name" value="SIALIC ACID TRAP TRANSPORTER PERMEASE PROTEIN SIAT-RELATED"/>
    <property type="match status" value="1"/>
</dbReference>
<feature type="transmembrane region" description="Helical" evidence="7">
    <location>
        <begin position="402"/>
        <end position="423"/>
    </location>
</feature>
<accession>A0A1H2QZ85</accession>
<dbReference type="PANTHER" id="PTHR33362:SF5">
    <property type="entry name" value="C4-DICARBOXYLATE TRAP TRANSPORTER LARGE PERMEASE PROTEIN DCTM"/>
    <property type="match status" value="1"/>
</dbReference>
<comment type="function">
    <text evidence="7">Part of the tripartite ATP-independent periplasmic (TRAP) transport system.</text>
</comment>
<dbReference type="STRING" id="356660.SAMN05444336_101173"/>
<evidence type="ECO:0000313" key="9">
    <source>
        <dbReference type="EMBL" id="SDW11739.1"/>
    </source>
</evidence>
<keyword evidence="2" id="KW-1003">Cell membrane</keyword>
<evidence type="ECO:0000256" key="6">
    <source>
        <dbReference type="ARBA" id="ARBA00023136"/>
    </source>
</evidence>
<comment type="subcellular location">
    <subcellularLocation>
        <location evidence="1 7">Cell inner membrane</location>
        <topology evidence="1 7">Multi-pass membrane protein</topology>
    </subcellularLocation>
</comment>
<evidence type="ECO:0000256" key="2">
    <source>
        <dbReference type="ARBA" id="ARBA00022475"/>
    </source>
</evidence>
<feature type="transmembrane region" description="Helical" evidence="7">
    <location>
        <begin position="249"/>
        <end position="265"/>
    </location>
</feature>
<dbReference type="GO" id="GO:0005886">
    <property type="term" value="C:plasma membrane"/>
    <property type="evidence" value="ECO:0007669"/>
    <property type="project" value="UniProtKB-SubCell"/>
</dbReference>
<reference evidence="9 10" key="1">
    <citation type="submission" date="2016-10" db="EMBL/GenBank/DDBJ databases">
        <authorList>
            <person name="de Groot N.N."/>
        </authorList>
    </citation>
    <scope>NUCLEOTIDE SEQUENCE [LARGE SCALE GENOMIC DNA]</scope>
    <source>
        <strain evidence="9 10">DSM 17890</strain>
    </source>
</reference>
<keyword evidence="3 7" id="KW-0997">Cell inner membrane</keyword>
<comment type="caution">
    <text evidence="7">Lacks conserved residue(s) required for the propagation of feature annotation.</text>
</comment>
<evidence type="ECO:0000313" key="10">
    <source>
        <dbReference type="Proteomes" id="UP000199118"/>
    </source>
</evidence>
<dbReference type="NCBIfam" id="TIGR00786">
    <property type="entry name" value="dctM"/>
    <property type="match status" value="1"/>
</dbReference>
<organism evidence="9 10">
    <name type="scientific">Albimonas donghaensis</name>
    <dbReference type="NCBI Taxonomy" id="356660"/>
    <lineage>
        <taxon>Bacteria</taxon>
        <taxon>Pseudomonadati</taxon>
        <taxon>Pseudomonadota</taxon>
        <taxon>Alphaproteobacteria</taxon>
        <taxon>Rhodobacterales</taxon>
        <taxon>Paracoccaceae</taxon>
        <taxon>Albimonas</taxon>
    </lineage>
</organism>
<sequence length="468" mass="49365">MEREVIGALGVLAMIVLMFCRMPVAFALTLVGWVGLTVLRSDRAADAVLSSDTFGTILNFDLTTIPAFMLMGYITYVSGFTREIYDAARVWFGRTPGGLAAASTLGCAAFAAVSGSSLATAAAMGKIAVPEMLRRGYDKGLATGVVAASGTLGSLIPPSVLMILYAVFTEQSIALLFIAGVIPGFLSAAIYIGMVLIRARINPALAPGMLERVSLGDKMRALSGSWGIVLLFILVMGGIMIGFFTPMEAGAIGAAGAFFIALAAGRMNKAKTGAAFFDALRQTGSIFAIIFGAMIFSRFIAISGLGQFLADWASSISTDATPVIIAISLIYVILGTFIGPIEIMLLTLPIVTPVVESYDVSLIWFGVIMIKYLEIGLITPPLGFNVFIISSVVGKAVPVTTIFRGVMWFLAMDILTLAVLIGWPEITLYLPGLYTDWMSFLRTEDLGAMQAIGLWLSGDLAATVAAGG</sequence>
<name>A0A1H2QZ85_9RHOB</name>
<feature type="transmembrane region" description="Helical" evidence="7">
    <location>
        <begin position="322"/>
        <end position="348"/>
    </location>
</feature>
<dbReference type="GO" id="GO:0022857">
    <property type="term" value="F:transmembrane transporter activity"/>
    <property type="evidence" value="ECO:0007669"/>
    <property type="project" value="UniProtKB-UniRule"/>
</dbReference>
<evidence type="ECO:0000259" key="8">
    <source>
        <dbReference type="Pfam" id="PF06808"/>
    </source>
</evidence>
<comment type="subunit">
    <text evidence="7">The complex comprises the extracytoplasmic solute receptor protein and the two transmembrane proteins.</text>
</comment>
<keyword evidence="7" id="KW-0813">Transport</keyword>
<dbReference type="Pfam" id="PF06808">
    <property type="entry name" value="DctM"/>
    <property type="match status" value="1"/>
</dbReference>
<feature type="transmembrane region" description="Helical" evidence="7">
    <location>
        <begin position="286"/>
        <end position="310"/>
    </location>
</feature>
<keyword evidence="6 7" id="KW-0472">Membrane</keyword>
<dbReference type="RefSeq" id="WP_092679254.1">
    <property type="nucleotide sequence ID" value="NZ_FNMZ01000001.1"/>
</dbReference>
<dbReference type="PIRSF" id="PIRSF006066">
    <property type="entry name" value="HI0050"/>
    <property type="match status" value="1"/>
</dbReference>
<proteinExistence type="inferred from homology"/>
<feature type="transmembrane region" description="Helical" evidence="7">
    <location>
        <begin position="145"/>
        <end position="168"/>
    </location>
</feature>